<dbReference type="AlphaFoldDB" id="A0A174FBP6"/>
<dbReference type="RefSeq" id="WP_055298884.1">
    <property type="nucleotide sequence ID" value="NZ_BLYK01000078.1"/>
</dbReference>
<protein>
    <submittedName>
        <fullName evidence="1">Integrase</fullName>
    </submittedName>
</protein>
<sequence length="289" mass="33413">MSETLRHKMRSAVFNAFRFGIDKRQHKASLDTTEKIYSITSRNQYLDRINDFCKTCPDVKSVLELTPEAVKRYLDIKAVIGNCTQKTLDDYRHEMKKIGKCMGLDLSCPQVFSWSDPAEDRGAEDVMPTEDFYKIAAYAMEHPSKSASCYLLEMQIGVRVGDIAYGVRETEEGISILCKNGKICLRPWTPELRRVWTTDYMQKMVDAGGKLRAPKDNSLNKWLRRTEDKLGLDHHSWHSVRRRIAQDKYDAYRGSGMTRMDALSKVSLWLNHGPNRQKMVKKSYVANIW</sequence>
<gene>
    <name evidence="1" type="ORF">ERS852450_01855</name>
</gene>
<dbReference type="GO" id="GO:0003677">
    <property type="term" value="F:DNA binding"/>
    <property type="evidence" value="ECO:0007669"/>
    <property type="project" value="InterPro"/>
</dbReference>
<dbReference type="EMBL" id="CYZL01000015">
    <property type="protein sequence ID" value="CUO46997.1"/>
    <property type="molecule type" value="Genomic_DNA"/>
</dbReference>
<organism evidence="1 2">
    <name type="scientific">Anaerobutyricum hallii</name>
    <dbReference type="NCBI Taxonomy" id="39488"/>
    <lineage>
        <taxon>Bacteria</taxon>
        <taxon>Bacillati</taxon>
        <taxon>Bacillota</taxon>
        <taxon>Clostridia</taxon>
        <taxon>Lachnospirales</taxon>
        <taxon>Lachnospiraceae</taxon>
        <taxon>Anaerobutyricum</taxon>
    </lineage>
</organism>
<proteinExistence type="predicted"/>
<accession>A0A174FBP6</accession>
<dbReference type="SUPFAM" id="SSF56349">
    <property type="entry name" value="DNA breaking-rejoining enzymes"/>
    <property type="match status" value="1"/>
</dbReference>
<name>A0A174FBP6_9FIRM</name>
<evidence type="ECO:0000313" key="1">
    <source>
        <dbReference type="EMBL" id="CUO46997.1"/>
    </source>
</evidence>
<dbReference type="Proteomes" id="UP000095679">
    <property type="component" value="Unassembled WGS sequence"/>
</dbReference>
<dbReference type="InterPro" id="IPR011010">
    <property type="entry name" value="DNA_brk_join_enz"/>
</dbReference>
<evidence type="ECO:0000313" key="2">
    <source>
        <dbReference type="Proteomes" id="UP000095679"/>
    </source>
</evidence>
<reference evidence="1 2" key="1">
    <citation type="submission" date="2015-09" db="EMBL/GenBank/DDBJ databases">
        <authorList>
            <consortium name="Pathogen Informatics"/>
        </authorList>
    </citation>
    <scope>NUCLEOTIDE SEQUENCE [LARGE SCALE GENOMIC DNA]</scope>
    <source>
        <strain evidence="1 2">2789STDY5834835</strain>
    </source>
</reference>